<gene>
    <name evidence="2" type="ORF">F444_02767</name>
</gene>
<evidence type="ECO:0000313" key="3">
    <source>
        <dbReference type="Proteomes" id="UP000028582"/>
    </source>
</evidence>
<name>A0A081AW89_PHYNI</name>
<reference evidence="2 3" key="1">
    <citation type="submission" date="2013-11" db="EMBL/GenBank/DDBJ databases">
        <title>The Genome Sequence of Phytophthora parasitica P1976.</title>
        <authorList>
            <consortium name="The Broad Institute Genomics Platform"/>
            <person name="Russ C."/>
            <person name="Tyler B."/>
            <person name="Panabieres F."/>
            <person name="Shan W."/>
            <person name="Tripathy S."/>
            <person name="Grunwald N."/>
            <person name="Machado M."/>
            <person name="Johnson C.S."/>
            <person name="Walker B."/>
            <person name="Young S."/>
            <person name="Zeng Q."/>
            <person name="Gargeya S."/>
            <person name="Fitzgerald M."/>
            <person name="Haas B."/>
            <person name="Abouelleil A."/>
            <person name="Allen A.W."/>
            <person name="Alvarado L."/>
            <person name="Arachchi H.M."/>
            <person name="Berlin A.M."/>
            <person name="Chapman S.B."/>
            <person name="Gainer-Dewar J."/>
            <person name="Goldberg J."/>
            <person name="Griggs A."/>
            <person name="Gujja S."/>
            <person name="Hansen M."/>
            <person name="Howarth C."/>
            <person name="Imamovic A."/>
            <person name="Ireland A."/>
            <person name="Larimer J."/>
            <person name="McCowan C."/>
            <person name="Murphy C."/>
            <person name="Pearson M."/>
            <person name="Poon T.W."/>
            <person name="Priest M."/>
            <person name="Roberts A."/>
            <person name="Saif S."/>
            <person name="Shea T."/>
            <person name="Sisk P."/>
            <person name="Sykes S."/>
            <person name="Wortman J."/>
            <person name="Nusbaum C."/>
            <person name="Birren B."/>
        </authorList>
    </citation>
    <scope>NUCLEOTIDE SEQUENCE [LARGE SCALE GENOMIC DNA]</scope>
    <source>
        <strain evidence="2 3">P1976</strain>
    </source>
</reference>
<feature type="region of interest" description="Disordered" evidence="1">
    <location>
        <begin position="78"/>
        <end position="120"/>
    </location>
</feature>
<evidence type="ECO:0000256" key="1">
    <source>
        <dbReference type="SAM" id="MobiDB-lite"/>
    </source>
</evidence>
<comment type="caution">
    <text evidence="2">The sequence shown here is derived from an EMBL/GenBank/DDBJ whole genome shotgun (WGS) entry which is preliminary data.</text>
</comment>
<accession>A0A081AW89</accession>
<dbReference type="Proteomes" id="UP000028582">
    <property type="component" value="Unassembled WGS sequence"/>
</dbReference>
<dbReference type="AlphaFoldDB" id="A0A081AW89"/>
<feature type="compositionally biased region" description="Basic and acidic residues" evidence="1">
    <location>
        <begin position="104"/>
        <end position="119"/>
    </location>
</feature>
<evidence type="ECO:0000313" key="2">
    <source>
        <dbReference type="EMBL" id="ETO83150.1"/>
    </source>
</evidence>
<dbReference type="EMBL" id="ANJA01000550">
    <property type="protein sequence ID" value="ETO83150.1"/>
    <property type="molecule type" value="Genomic_DNA"/>
</dbReference>
<feature type="compositionally biased region" description="Basic and acidic residues" evidence="1">
    <location>
        <begin position="79"/>
        <end position="96"/>
    </location>
</feature>
<protein>
    <submittedName>
        <fullName evidence="2">Uncharacterized protein</fullName>
    </submittedName>
</protein>
<sequence>MHPCCAPTPQPEVHRFFSYGSHTRCPSAIKPLLPAGRPRHVAQSVCFDHSPFRGIQPHHERHGVLQPRIRSVEMATVAKDVRARQRDSSLRVERTSNAKNQNPPRERQFAEPGEVHASAEEAPETMGIFFSPRRGSWFSIAALVNYQ</sequence>
<organism evidence="2 3">
    <name type="scientific">Phytophthora nicotianae P1976</name>
    <dbReference type="NCBI Taxonomy" id="1317066"/>
    <lineage>
        <taxon>Eukaryota</taxon>
        <taxon>Sar</taxon>
        <taxon>Stramenopiles</taxon>
        <taxon>Oomycota</taxon>
        <taxon>Peronosporomycetes</taxon>
        <taxon>Peronosporales</taxon>
        <taxon>Peronosporaceae</taxon>
        <taxon>Phytophthora</taxon>
    </lineage>
</organism>
<proteinExistence type="predicted"/>